<dbReference type="SUPFAM" id="SSF53098">
    <property type="entry name" value="Ribonuclease H-like"/>
    <property type="match status" value="1"/>
</dbReference>
<dbReference type="GO" id="GO:0004803">
    <property type="term" value="F:transposase activity"/>
    <property type="evidence" value="ECO:0007669"/>
    <property type="project" value="InterPro"/>
</dbReference>
<reference evidence="7" key="3">
    <citation type="submission" date="2018-11" db="EMBL/GenBank/DDBJ databases">
        <authorList>
            <person name="Hwang Y.J."/>
            <person name="Hwang C.Y."/>
        </authorList>
    </citation>
    <scope>NUCLEOTIDE SEQUENCE</scope>
    <source>
        <strain evidence="7">R106</strain>
    </source>
</reference>
<dbReference type="OrthoDB" id="5889367at2"/>
<dbReference type="KEGG" id="spsr:EGC80_12590"/>
<dbReference type="AlphaFoldDB" id="A0A3N4DCS8"/>
<dbReference type="InterPro" id="IPR012337">
    <property type="entry name" value="RNaseH-like_sf"/>
</dbReference>
<evidence type="ECO:0000256" key="3">
    <source>
        <dbReference type="ARBA" id="ARBA00023125"/>
    </source>
</evidence>
<organism evidence="7 9">
    <name type="scientific">Shewanella psychromarinicola</name>
    <dbReference type="NCBI Taxonomy" id="2487742"/>
    <lineage>
        <taxon>Bacteria</taxon>
        <taxon>Pseudomonadati</taxon>
        <taxon>Pseudomonadota</taxon>
        <taxon>Gammaproteobacteria</taxon>
        <taxon>Alteromonadales</taxon>
        <taxon>Shewanellaceae</taxon>
        <taxon>Shewanella</taxon>
    </lineage>
</organism>
<dbReference type="InterPro" id="IPR047952">
    <property type="entry name" value="Transpos_IS4"/>
</dbReference>
<dbReference type="EMBL" id="RKKB01000049">
    <property type="protein sequence ID" value="RPA22397.1"/>
    <property type="molecule type" value="Genomic_DNA"/>
</dbReference>
<dbReference type="EMBL" id="CP034073">
    <property type="protein sequence ID" value="AZG35644.1"/>
    <property type="molecule type" value="Genomic_DNA"/>
</dbReference>
<dbReference type="Proteomes" id="UP000273778">
    <property type="component" value="Chromosome"/>
</dbReference>
<dbReference type="PANTHER" id="PTHR33258:SF1">
    <property type="entry name" value="TRANSPOSASE INSL FOR INSERTION SEQUENCE ELEMENT IS186A-RELATED"/>
    <property type="match status" value="1"/>
</dbReference>
<evidence type="ECO:0000313" key="7">
    <source>
        <dbReference type="EMBL" id="RPA22397.1"/>
    </source>
</evidence>
<evidence type="ECO:0000313" key="8">
    <source>
        <dbReference type="Proteomes" id="UP000273778"/>
    </source>
</evidence>
<sequence length="424" mass="48737">MTIISLKKQFMQFFNADILQKTAKRTGFIQRNRSVLPEQLVPSLVSALSKGNCHAIADLHRQFNGMCLTEKDNVAYKPFHNQLRKAAFPDFMKQLVQLAIAQFARQQCALLPKKLSCFDDILLQDGSSFHVHKALADVYPSRFKRNPAAIECHMTMSLRTFNPTAMTISADTASERAYLPMALRMNNKLLLADAGYPDFDHFADVERHNGFYIFRGAKSLNPRVVEAKNGKGRVLAKLAGMKLKDITRRTNRSEVLDLKVRRGKQEFRVIRRWFAEEKRFCIWLTNLPLEAYSADDIMAIYRCRCRWQVELLFKELKSHTNWKRFATAQKAIVDGLVWASLLALIIRRSTALQIMPSVSLFKAAKNVDVWLLPIFECICHRAWSEITEKLDWAVCYITRNAQKSQQRKSRKDITLDGIFAGLNA</sequence>
<keyword evidence="3" id="KW-0238">DNA-binding</keyword>
<dbReference type="GO" id="GO:0003677">
    <property type="term" value="F:DNA binding"/>
    <property type="evidence" value="ECO:0007669"/>
    <property type="project" value="UniProtKB-KW"/>
</dbReference>
<evidence type="ECO:0000259" key="5">
    <source>
        <dbReference type="Pfam" id="PF01609"/>
    </source>
</evidence>
<evidence type="ECO:0000256" key="4">
    <source>
        <dbReference type="ARBA" id="ARBA00023172"/>
    </source>
</evidence>
<keyword evidence="8" id="KW-1185">Reference proteome</keyword>
<protein>
    <submittedName>
        <fullName evidence="7">IS4 family transposase</fullName>
    </submittedName>
</protein>
<feature type="domain" description="Transposase IS4-like" evidence="5">
    <location>
        <begin position="118"/>
        <end position="345"/>
    </location>
</feature>
<accession>A0A3N4DCS8</accession>
<reference evidence="6 8" key="1">
    <citation type="submission" date="2018-11" db="EMBL/GenBank/DDBJ databases">
        <title>Shewanella sp. M2.</title>
        <authorList>
            <person name="Hwang Y.J."/>
            <person name="Hwang C.Y."/>
        </authorList>
    </citation>
    <scope>NUCLEOTIDE SEQUENCE [LARGE SCALE GENOMIC DNA]</scope>
    <source>
        <strain evidence="6 8">M2</strain>
    </source>
</reference>
<dbReference type="GO" id="GO:0006313">
    <property type="term" value="P:DNA transposition"/>
    <property type="evidence" value="ECO:0007669"/>
    <property type="project" value="InterPro"/>
</dbReference>
<evidence type="ECO:0000313" key="9">
    <source>
        <dbReference type="Proteomes" id="UP000278855"/>
    </source>
</evidence>
<evidence type="ECO:0000256" key="2">
    <source>
        <dbReference type="ARBA" id="ARBA00022578"/>
    </source>
</evidence>
<dbReference type="Proteomes" id="UP000278855">
    <property type="component" value="Unassembled WGS sequence"/>
</dbReference>
<dbReference type="RefSeq" id="WP_124014343.1">
    <property type="nucleotide sequence ID" value="NZ_CP034073.1"/>
</dbReference>
<dbReference type="NCBIfam" id="NF033592">
    <property type="entry name" value="transpos_IS4_1"/>
    <property type="match status" value="1"/>
</dbReference>
<proteinExistence type="inferred from homology"/>
<evidence type="ECO:0000313" key="6">
    <source>
        <dbReference type="EMBL" id="AZG35644.1"/>
    </source>
</evidence>
<name>A0A3N4DCS8_9GAMM</name>
<dbReference type="InterPro" id="IPR002559">
    <property type="entry name" value="Transposase_11"/>
</dbReference>
<dbReference type="PANTHER" id="PTHR33258">
    <property type="entry name" value="TRANSPOSASE INSL FOR INSERTION SEQUENCE ELEMENT IS186A-RELATED"/>
    <property type="match status" value="1"/>
</dbReference>
<gene>
    <name evidence="7" type="ORF">EGC77_22355</name>
    <name evidence="6" type="ORF">EGC80_12590</name>
</gene>
<reference evidence="9" key="2">
    <citation type="submission" date="2018-11" db="EMBL/GenBank/DDBJ databases">
        <title>Shewanella sp. R106.</title>
        <authorList>
            <person name="Hwang Y.J."/>
            <person name="Hwang C.Y."/>
        </authorList>
    </citation>
    <scope>NUCLEOTIDE SEQUENCE [LARGE SCALE GENOMIC DNA]</scope>
    <source>
        <strain evidence="9">R106</strain>
    </source>
</reference>
<comment type="similarity">
    <text evidence="1">Belongs to the transposase 11 family.</text>
</comment>
<keyword evidence="4" id="KW-0233">DNA recombination</keyword>
<evidence type="ECO:0000256" key="1">
    <source>
        <dbReference type="ARBA" id="ARBA00010075"/>
    </source>
</evidence>
<dbReference type="Pfam" id="PF01609">
    <property type="entry name" value="DDE_Tnp_1"/>
    <property type="match status" value="1"/>
</dbReference>
<keyword evidence="2" id="KW-0815">Transposition</keyword>